<reference evidence="9 10" key="1">
    <citation type="journal article" date="2014" name="Int. J. Syst. Evol. Microbiol.">
        <title>Complete genome sequence of Corynebacterium casei LMG S-19264T (=DSM 44701T), isolated from a smear-ripened cheese.</title>
        <authorList>
            <consortium name="US DOE Joint Genome Institute (JGI-PGF)"/>
            <person name="Walter F."/>
            <person name="Albersmeier A."/>
            <person name="Kalinowski J."/>
            <person name="Ruckert C."/>
        </authorList>
    </citation>
    <scope>NUCLEOTIDE SEQUENCE [LARGE SCALE GENOMIC DNA]</scope>
    <source>
        <strain evidence="9 10">NBRC 112785</strain>
    </source>
</reference>
<evidence type="ECO:0000259" key="7">
    <source>
        <dbReference type="Pfam" id="PF00890"/>
    </source>
</evidence>
<dbReference type="AlphaFoldDB" id="A0AA37TVE1"/>
<feature type="domain" description="Glucose-methanol-choline oxidoreductase N-terminal" evidence="6">
    <location>
        <begin position="79"/>
        <end position="294"/>
    </location>
</feature>
<dbReference type="Pfam" id="PF05199">
    <property type="entry name" value="GMC_oxred_C"/>
    <property type="match status" value="1"/>
</dbReference>
<dbReference type="InterPro" id="IPR000172">
    <property type="entry name" value="GMC_OxRdtase_N"/>
</dbReference>
<dbReference type="InterPro" id="IPR036188">
    <property type="entry name" value="FAD/NAD-bd_sf"/>
</dbReference>
<dbReference type="Gene3D" id="3.50.50.60">
    <property type="entry name" value="FAD/NAD(P)-binding domain"/>
    <property type="match status" value="2"/>
</dbReference>
<evidence type="ECO:0000256" key="1">
    <source>
        <dbReference type="ARBA" id="ARBA00010790"/>
    </source>
</evidence>
<keyword evidence="3 5" id="KW-0274">FAD</keyword>
<evidence type="ECO:0000313" key="9">
    <source>
        <dbReference type="EMBL" id="GLS83350.1"/>
    </source>
</evidence>
<dbReference type="RefSeq" id="WP_095499833.1">
    <property type="nucleotide sequence ID" value="NZ_BSPO01000002.1"/>
</dbReference>
<evidence type="ECO:0000256" key="3">
    <source>
        <dbReference type="ARBA" id="ARBA00022827"/>
    </source>
</evidence>
<dbReference type="PANTHER" id="PTHR46056">
    <property type="entry name" value="LONG-CHAIN-ALCOHOL OXIDASE"/>
    <property type="match status" value="1"/>
</dbReference>
<proteinExistence type="inferred from homology"/>
<evidence type="ECO:0000256" key="4">
    <source>
        <dbReference type="ARBA" id="ARBA00023002"/>
    </source>
</evidence>
<accession>A0AA37TVE1</accession>
<comment type="caution">
    <text evidence="9">The sequence shown here is derived from an EMBL/GenBank/DDBJ whole genome shotgun (WGS) entry which is preliminary data.</text>
</comment>
<dbReference type="InterPro" id="IPR012132">
    <property type="entry name" value="GMC_OxRdtase"/>
</dbReference>
<dbReference type="InterPro" id="IPR007867">
    <property type="entry name" value="GMC_OxRtase_C"/>
</dbReference>
<comment type="similarity">
    <text evidence="1">Belongs to the GMC oxidoreductase family.</text>
</comment>
<gene>
    <name evidence="9" type="ORF">GCM10007894_13270</name>
</gene>
<organism evidence="9 10">
    <name type="scientific">Paraferrimonas haliotis</name>
    <dbReference type="NCBI Taxonomy" id="2013866"/>
    <lineage>
        <taxon>Bacteria</taxon>
        <taxon>Pseudomonadati</taxon>
        <taxon>Pseudomonadota</taxon>
        <taxon>Gammaproteobacteria</taxon>
        <taxon>Alteromonadales</taxon>
        <taxon>Ferrimonadaceae</taxon>
        <taxon>Paraferrimonas</taxon>
    </lineage>
</organism>
<feature type="domain" description="FAD-dependent oxidoreductase 2 FAD-binding" evidence="7">
    <location>
        <begin position="31"/>
        <end position="66"/>
    </location>
</feature>
<dbReference type="SUPFAM" id="SSF51905">
    <property type="entry name" value="FAD/NAD(P)-binding domain"/>
    <property type="match status" value="1"/>
</dbReference>
<keyword evidence="10" id="KW-1185">Reference proteome</keyword>
<dbReference type="PANTHER" id="PTHR46056:SF12">
    <property type="entry name" value="LONG-CHAIN-ALCOHOL OXIDASE"/>
    <property type="match status" value="1"/>
</dbReference>
<sequence length="530" mass="57875">MTPDPFEAGIASGWNVQQATDIANAEQLKTDVVIVGSGAGGATAAEMLALAGFKVLILEAGPLKRSKDFVMEERRAYPELYQQSAAMLNQQQSIGIMQGRAVGGSTTVNWTTSIRTPDKTLSFWQSDKRVEGLDAQSLAPYFEAAEQRLGITTWTADANPNNQVIADGCRALGWQYTKINRNVKGCWNLGYCGMGCPINAKQSMLVTSIPTALSHGARLITQAQVWQMSFDGERVNELLVRAIDEADRSLSRQFSVKAKHVILAGGAINTPALLMRSNAQDPHRVLGRNTTLHPSLISAAIFDEPIKAHSGAPQSYYSDEFVWKNGVQGRMGFKIEAAPLHPMLLASKSFGFGRQHADLMKQFNYLHASIALVRDGFDSLHGAGQVVLDEQGHAHLNYPLSKGFWEAAKRAFMAMAQMQFAAGAKAVLPIHDNMPMFESWQHASKVIAKTNFEELTTVVASAHVMGGCAMGEDPTMAWVSSQGKSHYYKNLTVMDGSIFPTSLGANPQLSIYAITRKNCETLIKELHERV</sequence>
<evidence type="ECO:0000256" key="5">
    <source>
        <dbReference type="PIRSR" id="PIRSR000137-2"/>
    </source>
</evidence>
<feature type="domain" description="Glucose-methanol-choline oxidoreductase C-terminal" evidence="8">
    <location>
        <begin position="393"/>
        <end position="514"/>
    </location>
</feature>
<dbReference type="Pfam" id="PF00890">
    <property type="entry name" value="FAD_binding_2"/>
    <property type="match status" value="1"/>
</dbReference>
<dbReference type="GO" id="GO:0016614">
    <property type="term" value="F:oxidoreductase activity, acting on CH-OH group of donors"/>
    <property type="evidence" value="ECO:0007669"/>
    <property type="project" value="InterPro"/>
</dbReference>
<name>A0AA37TVE1_9GAMM</name>
<keyword evidence="4" id="KW-0560">Oxidoreductase</keyword>
<feature type="binding site" evidence="5">
    <location>
        <position position="225"/>
    </location>
    <ligand>
        <name>FAD</name>
        <dbReference type="ChEBI" id="CHEBI:57692"/>
    </ligand>
</feature>
<dbReference type="PIRSF" id="PIRSF000137">
    <property type="entry name" value="Alcohol_oxidase"/>
    <property type="match status" value="1"/>
</dbReference>
<evidence type="ECO:0000256" key="2">
    <source>
        <dbReference type="ARBA" id="ARBA00022630"/>
    </source>
</evidence>
<feature type="binding site" evidence="5">
    <location>
        <begin position="507"/>
        <end position="508"/>
    </location>
    <ligand>
        <name>FAD</name>
        <dbReference type="ChEBI" id="CHEBI:57692"/>
    </ligand>
</feature>
<comment type="cofactor">
    <cofactor evidence="5">
        <name>FAD</name>
        <dbReference type="ChEBI" id="CHEBI:57692"/>
    </cofactor>
</comment>
<evidence type="ECO:0000259" key="6">
    <source>
        <dbReference type="Pfam" id="PF00732"/>
    </source>
</evidence>
<dbReference type="GO" id="GO:0050660">
    <property type="term" value="F:flavin adenine dinucleotide binding"/>
    <property type="evidence" value="ECO:0007669"/>
    <property type="project" value="InterPro"/>
</dbReference>
<keyword evidence="2" id="KW-0285">Flavoprotein</keyword>
<evidence type="ECO:0000259" key="8">
    <source>
        <dbReference type="Pfam" id="PF05199"/>
    </source>
</evidence>
<protein>
    <submittedName>
        <fullName evidence="9">GMC family oxidoreductase</fullName>
    </submittedName>
</protein>
<feature type="binding site" evidence="5">
    <location>
        <position position="496"/>
    </location>
    <ligand>
        <name>FAD</name>
        <dbReference type="ChEBI" id="CHEBI:57692"/>
    </ligand>
</feature>
<dbReference type="EMBL" id="BSPO01000002">
    <property type="protein sequence ID" value="GLS83350.1"/>
    <property type="molecule type" value="Genomic_DNA"/>
</dbReference>
<dbReference type="InterPro" id="IPR003953">
    <property type="entry name" value="FAD-dep_OxRdtase_2_FAD-bd"/>
</dbReference>
<dbReference type="Proteomes" id="UP001157439">
    <property type="component" value="Unassembled WGS sequence"/>
</dbReference>
<evidence type="ECO:0000313" key="10">
    <source>
        <dbReference type="Proteomes" id="UP001157439"/>
    </source>
</evidence>
<dbReference type="Pfam" id="PF00732">
    <property type="entry name" value="GMC_oxred_N"/>
    <property type="match status" value="1"/>
</dbReference>